<reference evidence="6 7" key="1">
    <citation type="submission" date="2016-10" db="EMBL/GenBank/DDBJ databases">
        <authorList>
            <person name="de Groot N.N."/>
        </authorList>
    </citation>
    <scope>NUCLEOTIDE SEQUENCE [LARGE SCALE GENOMIC DNA]</scope>
    <source>
        <strain evidence="6 7">DSM 21799</strain>
    </source>
</reference>
<protein>
    <submittedName>
        <fullName evidence="6">Uncharacterized protein, contains Zn-finger domain of CHY type</fullName>
    </submittedName>
</protein>
<dbReference type="InterPro" id="IPR052604">
    <property type="entry name" value="Mito_Tim_assembly_helper"/>
</dbReference>
<dbReference type="PROSITE" id="PS51266">
    <property type="entry name" value="ZF_CHY"/>
    <property type="match status" value="1"/>
</dbReference>
<evidence type="ECO:0000313" key="6">
    <source>
        <dbReference type="EMBL" id="SEC53183.1"/>
    </source>
</evidence>
<dbReference type="EMBL" id="FNRY01000002">
    <property type="protein sequence ID" value="SEC53183.1"/>
    <property type="molecule type" value="Genomic_DNA"/>
</dbReference>
<evidence type="ECO:0000256" key="4">
    <source>
        <dbReference type="SAM" id="MobiDB-lite"/>
    </source>
</evidence>
<accession>A0A1H4T9I5</accession>
<evidence type="ECO:0000256" key="2">
    <source>
        <dbReference type="ARBA" id="ARBA00022771"/>
    </source>
</evidence>
<dbReference type="STRING" id="640635.SAMN04489806_3145"/>
<dbReference type="GO" id="GO:0045041">
    <property type="term" value="P:protein import into mitochondrial intermembrane space"/>
    <property type="evidence" value="ECO:0007669"/>
    <property type="project" value="TreeGrafter"/>
</dbReference>
<proteinExistence type="predicted"/>
<name>A0A1H4T9I5_9MICO</name>
<keyword evidence="2" id="KW-0863">Zinc-finger</keyword>
<dbReference type="AlphaFoldDB" id="A0A1H4T9I5"/>
<evidence type="ECO:0000256" key="1">
    <source>
        <dbReference type="ARBA" id="ARBA00022723"/>
    </source>
</evidence>
<keyword evidence="3" id="KW-0862">Zinc</keyword>
<dbReference type="OrthoDB" id="882119at2"/>
<feature type="domain" description="CHY-type" evidence="5">
    <location>
        <begin position="40"/>
        <end position="120"/>
    </location>
</feature>
<evidence type="ECO:0000256" key="3">
    <source>
        <dbReference type="ARBA" id="ARBA00022833"/>
    </source>
</evidence>
<evidence type="ECO:0000259" key="5">
    <source>
        <dbReference type="PROSITE" id="PS51266"/>
    </source>
</evidence>
<dbReference type="Proteomes" id="UP000199183">
    <property type="component" value="Unassembled WGS sequence"/>
</dbReference>
<keyword evidence="1" id="KW-0479">Metal-binding</keyword>
<dbReference type="PANTHER" id="PTHR28082">
    <property type="entry name" value="ZINC FINGER PROTEIN"/>
    <property type="match status" value="1"/>
</dbReference>
<keyword evidence="7" id="KW-1185">Reference proteome</keyword>
<dbReference type="InterPro" id="IPR037274">
    <property type="entry name" value="Znf_CHY_sf"/>
</dbReference>
<feature type="region of interest" description="Disordered" evidence="4">
    <location>
        <begin position="1"/>
        <end position="29"/>
    </location>
</feature>
<dbReference type="Pfam" id="PF05495">
    <property type="entry name" value="zf-CHY"/>
    <property type="match status" value="1"/>
</dbReference>
<dbReference type="PANTHER" id="PTHR28082:SF1">
    <property type="entry name" value="HELPER OF TIM PROTEIN 13"/>
    <property type="match status" value="1"/>
</dbReference>
<evidence type="ECO:0000313" key="7">
    <source>
        <dbReference type="Proteomes" id="UP000199183"/>
    </source>
</evidence>
<gene>
    <name evidence="6" type="ORF">SAMN04489806_3145</name>
</gene>
<dbReference type="SUPFAM" id="SSF161219">
    <property type="entry name" value="CHY zinc finger-like"/>
    <property type="match status" value="1"/>
</dbReference>
<dbReference type="InterPro" id="IPR008913">
    <property type="entry name" value="Znf_CHY"/>
</dbReference>
<dbReference type="RefSeq" id="WP_091187611.1">
    <property type="nucleotide sequence ID" value="NZ_FNRY01000002.1"/>
</dbReference>
<sequence length="136" mass="14832">MTVPLDAQASGGTAAFSDGRIEQAGEPTEPGRALRVHGAVVDAQTRCIHYASALDVVAIRFACCREYYPCHACHEQFAGHAATVWPQDRRDERAILCGVCRHELTISEYRAADECPACGAGFNPGCRLHAHLYFEL</sequence>
<dbReference type="GO" id="GO:0008270">
    <property type="term" value="F:zinc ion binding"/>
    <property type="evidence" value="ECO:0007669"/>
    <property type="project" value="UniProtKB-KW"/>
</dbReference>
<organism evidence="6 7">
    <name type="scientific">Paramicrobacterium humi</name>
    <dbReference type="NCBI Taxonomy" id="640635"/>
    <lineage>
        <taxon>Bacteria</taxon>
        <taxon>Bacillati</taxon>
        <taxon>Actinomycetota</taxon>
        <taxon>Actinomycetes</taxon>
        <taxon>Micrococcales</taxon>
        <taxon>Microbacteriaceae</taxon>
        <taxon>Paramicrobacterium</taxon>
    </lineage>
</organism>